<reference evidence="1" key="2">
    <citation type="journal article" date="2022" name="New Phytol.">
        <title>Evolutionary transition to the ectomycorrhizal habit in the genomes of a hyperdiverse lineage of mushroom-forming fungi.</title>
        <authorList>
            <person name="Looney B."/>
            <person name="Miyauchi S."/>
            <person name="Morin E."/>
            <person name="Drula E."/>
            <person name="Courty P.E."/>
            <person name="Kohler A."/>
            <person name="Kuo A."/>
            <person name="LaButti K."/>
            <person name="Pangilinan J."/>
            <person name="Lipzen A."/>
            <person name="Riley R."/>
            <person name="Andreopoulos W."/>
            <person name="He G."/>
            <person name="Johnson J."/>
            <person name="Nolan M."/>
            <person name="Tritt A."/>
            <person name="Barry K.W."/>
            <person name="Grigoriev I.V."/>
            <person name="Nagy L.G."/>
            <person name="Hibbett D."/>
            <person name="Henrissat B."/>
            <person name="Matheny P.B."/>
            <person name="Labbe J."/>
            <person name="Martin F.M."/>
        </authorList>
    </citation>
    <scope>NUCLEOTIDE SEQUENCE</scope>
    <source>
        <strain evidence="1">FP105234-sp</strain>
    </source>
</reference>
<reference evidence="1" key="1">
    <citation type="submission" date="2021-02" db="EMBL/GenBank/DDBJ databases">
        <authorList>
            <consortium name="DOE Joint Genome Institute"/>
            <person name="Ahrendt S."/>
            <person name="Looney B.P."/>
            <person name="Miyauchi S."/>
            <person name="Morin E."/>
            <person name="Drula E."/>
            <person name="Courty P.E."/>
            <person name="Chicoki N."/>
            <person name="Fauchery L."/>
            <person name="Kohler A."/>
            <person name="Kuo A."/>
            <person name="Labutti K."/>
            <person name="Pangilinan J."/>
            <person name="Lipzen A."/>
            <person name="Riley R."/>
            <person name="Andreopoulos W."/>
            <person name="He G."/>
            <person name="Johnson J."/>
            <person name="Barry K.W."/>
            <person name="Grigoriev I.V."/>
            <person name="Nagy L."/>
            <person name="Hibbett D."/>
            <person name="Henrissat B."/>
            <person name="Matheny P.B."/>
            <person name="Labbe J."/>
            <person name="Martin F."/>
        </authorList>
    </citation>
    <scope>NUCLEOTIDE SEQUENCE</scope>
    <source>
        <strain evidence="1">FP105234-sp</strain>
    </source>
</reference>
<comment type="caution">
    <text evidence="1">The sequence shown here is derived from an EMBL/GenBank/DDBJ whole genome shotgun (WGS) entry which is preliminary data.</text>
</comment>
<name>A0ACB8RT72_9AGAM</name>
<protein>
    <submittedName>
        <fullName evidence="1">Uncharacterized protein</fullName>
    </submittedName>
</protein>
<dbReference type="EMBL" id="MU275905">
    <property type="protein sequence ID" value="KAI0047389.1"/>
    <property type="molecule type" value="Genomic_DNA"/>
</dbReference>
<gene>
    <name evidence="1" type="ORF">FA95DRAFT_1679079</name>
</gene>
<accession>A0ACB8RT72</accession>
<proteinExistence type="predicted"/>
<organism evidence="1 2">
    <name type="scientific">Auriscalpium vulgare</name>
    <dbReference type="NCBI Taxonomy" id="40419"/>
    <lineage>
        <taxon>Eukaryota</taxon>
        <taxon>Fungi</taxon>
        <taxon>Dikarya</taxon>
        <taxon>Basidiomycota</taxon>
        <taxon>Agaricomycotina</taxon>
        <taxon>Agaricomycetes</taxon>
        <taxon>Russulales</taxon>
        <taxon>Auriscalpiaceae</taxon>
        <taxon>Auriscalpium</taxon>
    </lineage>
</organism>
<dbReference type="Proteomes" id="UP000814033">
    <property type="component" value="Unassembled WGS sequence"/>
</dbReference>
<keyword evidence="2" id="KW-1185">Reference proteome</keyword>
<evidence type="ECO:0000313" key="1">
    <source>
        <dbReference type="EMBL" id="KAI0047389.1"/>
    </source>
</evidence>
<evidence type="ECO:0000313" key="2">
    <source>
        <dbReference type="Proteomes" id="UP000814033"/>
    </source>
</evidence>
<sequence>MGQYWQLINFDRKETSEHLGKMGEFFPQSQEGLASVVRRLYIPASLRDASPSKLTTSTGELVLGLLATIPPEMIGLIFEQVDNFADAICLGLAHQHLLSIGMKRVETLHAQEVAPWIGSRIICAGDYANDTPKGMLTPSEEKELKLKRHNIYHWASNAFKETRLSTYLKRRAALFGRLDKKAVNEMLGKVPLAKPWMLCNLTKFECVRAEAFAKIPYVDLGHVLLSLICWSSQYDNTMSDPPSIRGKWAGDRFEITTRDRMLRLRDEAGWKDVSLPIAKRVAEIMRE</sequence>